<reference evidence="3" key="1">
    <citation type="journal article" date="2018" name="Genome Biol.">
        <title>SKESA: strategic k-mer extension for scrupulous assemblies.</title>
        <authorList>
            <person name="Souvorov A."/>
            <person name="Agarwala R."/>
            <person name="Lipman D.J."/>
        </authorList>
    </citation>
    <scope>NUCLEOTIDE SEQUENCE</scope>
    <source>
        <strain evidence="3">Salmonella enterica</strain>
    </source>
</reference>
<keyword evidence="1" id="KW-0472">Membrane</keyword>
<protein>
    <submittedName>
        <fullName evidence="3">Uncharacterized protein</fullName>
    </submittedName>
</protein>
<evidence type="ECO:0000256" key="1">
    <source>
        <dbReference type="SAM" id="Phobius"/>
    </source>
</evidence>
<dbReference type="AlphaFoldDB" id="A0A751XFN0"/>
<dbReference type="EMBL" id="DAAMKB010000033">
    <property type="protein sequence ID" value="HAC7044952.1"/>
    <property type="molecule type" value="Genomic_DNA"/>
</dbReference>
<gene>
    <name evidence="2" type="ORF">G0E04_12835</name>
    <name evidence="3" type="ORF">G9X10_002458</name>
</gene>
<sequence length="103" mass="11238">MTTAIEYTNPDLWLVLLMLIAGAISSALLSDTPINMRRLLGDVLRGIIVAILLWSYGALGNFSILKVITIAGLSAIAWPHTVNEITGFAKRTISRIFGGRNKR</sequence>
<feature type="transmembrane region" description="Helical" evidence="1">
    <location>
        <begin position="39"/>
        <end position="57"/>
    </location>
</feature>
<accession>A0A751XFN0</accession>
<keyword evidence="1" id="KW-0812">Transmembrane</keyword>
<organism evidence="3">
    <name type="scientific">Salmonella enterica subsp. enterica serovar Napoli</name>
    <dbReference type="NCBI Taxonomy" id="1151001"/>
    <lineage>
        <taxon>Bacteria</taxon>
        <taxon>Pseudomonadati</taxon>
        <taxon>Pseudomonadota</taxon>
        <taxon>Gammaproteobacteria</taxon>
        <taxon>Enterobacterales</taxon>
        <taxon>Enterobacteriaceae</taxon>
        <taxon>Salmonella</taxon>
    </lineage>
</organism>
<comment type="caution">
    <text evidence="3">The sequence shown here is derived from an EMBL/GenBank/DDBJ whole genome shotgun (WGS) entry which is preliminary data.</text>
</comment>
<keyword evidence="1" id="KW-1133">Transmembrane helix</keyword>
<dbReference type="EMBL" id="DAAWBQ010000033">
    <property type="protein sequence ID" value="HAF7194056.1"/>
    <property type="molecule type" value="Genomic_DNA"/>
</dbReference>
<reference evidence="3" key="2">
    <citation type="submission" date="2018-07" db="EMBL/GenBank/DDBJ databases">
        <authorList>
            <consortium name="NCBI Pathogen Detection Project"/>
        </authorList>
    </citation>
    <scope>NUCLEOTIDE SEQUENCE</scope>
    <source>
        <strain evidence="3">Salmonella enterica</strain>
    </source>
</reference>
<feature type="transmembrane region" description="Helical" evidence="1">
    <location>
        <begin position="12"/>
        <end position="30"/>
    </location>
</feature>
<name>A0A751XFN0_SALET</name>
<evidence type="ECO:0000313" key="2">
    <source>
        <dbReference type="EMBL" id="HAC7044952.1"/>
    </source>
</evidence>
<proteinExistence type="predicted"/>
<evidence type="ECO:0000313" key="3">
    <source>
        <dbReference type="EMBL" id="HAF7194056.1"/>
    </source>
</evidence>